<evidence type="ECO:0000313" key="1">
    <source>
        <dbReference type="EMBL" id="AHJ58536.1"/>
    </source>
</evidence>
<dbReference type="HOGENOM" id="CLU_2204547_0_0_11"/>
<dbReference type="Proteomes" id="UP000013968">
    <property type="component" value="Plasmid pXL100"/>
</dbReference>
<gene>
    <name evidence="1" type="ORF">AORI_P021</name>
</gene>
<dbReference type="KEGG" id="aoi:AORI_P021"/>
<evidence type="ECO:0000313" key="2">
    <source>
        <dbReference type="Proteomes" id="UP000013968"/>
    </source>
</evidence>
<accession>W6IB99</accession>
<dbReference type="RefSeq" id="WP_024264314.1">
    <property type="nucleotide sequence ID" value="NC_023497.1"/>
</dbReference>
<reference evidence="1 2" key="1">
    <citation type="journal article" date="2014" name="BMC Genomics">
        <title>Complete genome sequence and comparative genomic analyses of the vancomycin-producing Amycolatopsis orientalis.</title>
        <authorList>
            <person name="Xu L."/>
            <person name="Huang H."/>
            <person name="Wei W."/>
            <person name="Zhong Y."/>
            <person name="Tang B."/>
            <person name="Yuan H."/>
            <person name="Zhu L."/>
            <person name="Huang W."/>
            <person name="Ge M."/>
            <person name="Yang S."/>
            <person name="Zheng H."/>
            <person name="Jiang W."/>
            <person name="Chen D."/>
            <person name="Zhao G.P."/>
            <person name="Zhao W."/>
        </authorList>
    </citation>
    <scope>NUCLEOTIDE SEQUENCE [LARGE SCALE GENOMIC DNA]</scope>
    <source>
        <strain evidence="1 2">HCCB10007</strain>
        <plasmid evidence="1 2">pXL100</plasmid>
    </source>
</reference>
<protein>
    <submittedName>
        <fullName evidence="1">Uncharacterized protein</fullName>
    </submittedName>
</protein>
<sequence>MPDSMHSNDNAYPVPRPEAQAKAPIGLVVAVFGALEKAGFPDVGTPEDFARLQDAMTEFLYGEPSSTNSRTVTPIRGGGVSVVMRSGSIGPGAEVTGLRIDGPLGGF</sequence>
<geneLocation type="plasmid" evidence="1 2">
    <name>pXL100</name>
</geneLocation>
<organism evidence="1 2">
    <name type="scientific">Amycolatopsis keratiniphila</name>
    <dbReference type="NCBI Taxonomy" id="129921"/>
    <lineage>
        <taxon>Bacteria</taxon>
        <taxon>Bacillati</taxon>
        <taxon>Actinomycetota</taxon>
        <taxon>Actinomycetes</taxon>
        <taxon>Pseudonocardiales</taxon>
        <taxon>Pseudonocardiaceae</taxon>
        <taxon>Amycolatopsis</taxon>
        <taxon>Amycolatopsis japonica group</taxon>
    </lineage>
</organism>
<name>W6IB99_9PSEU</name>
<dbReference type="EMBL" id="CP003411">
    <property type="protein sequence ID" value="AHJ58536.1"/>
    <property type="molecule type" value="Genomic_DNA"/>
</dbReference>
<keyword evidence="1" id="KW-0614">Plasmid</keyword>
<proteinExistence type="predicted"/>
<keyword evidence="2" id="KW-1185">Reference proteome</keyword>
<dbReference type="AlphaFoldDB" id="W6IB99"/>